<reference evidence="2" key="1">
    <citation type="submission" date="2018-05" db="EMBL/GenBank/DDBJ databases">
        <authorList>
            <person name="Lanie J.A."/>
            <person name="Ng W.-L."/>
            <person name="Kazmierczak K.M."/>
            <person name="Andrzejewski T.M."/>
            <person name="Davidsen T.M."/>
            <person name="Wayne K.J."/>
            <person name="Tettelin H."/>
            <person name="Glass J.I."/>
            <person name="Rusch D."/>
            <person name="Podicherti R."/>
            <person name="Tsui H.-C.T."/>
            <person name="Winkler M.E."/>
        </authorList>
    </citation>
    <scope>NUCLEOTIDE SEQUENCE</scope>
</reference>
<sequence>TTSWAGWSDGVLLGECLAANASQIGGPAKQGVIDYGLNEVYDQISPTDSYSLGVVWDDCEEQVASGTGDSGLSDQSGGTGDSGLSDQSGETAAAPIGSVRPCIEFEMPERIEVPCSGPTDLSANCTLYAEQLKVSCQASGYTEGPMLQLSWNSTATWFWYGGDLWEFDIERLPYPEIRVYLEECQGFSEGDVGRGACQAVETLIDASEVDASALLSEDTSTLERIELSAPFDPNDSISDLNPLGETIYHPITSENLYGHPGLDLLWDWETQEGQRDSEPNILAAATGRVSRVWESSWHGGGTLVVELVHEGFDKPYYTGYAGITVGLGPEIGDTIQKGEVIGPVQAKLTFGSYLSMIHWELGYFVKPEDDGTVRSLWATKRRLCPMSYFEEASRSAIEEVWEASTNEFKEPFP</sequence>
<dbReference type="InterPro" id="IPR011055">
    <property type="entry name" value="Dup_hybrid_motif"/>
</dbReference>
<dbReference type="CDD" id="cd12797">
    <property type="entry name" value="M23_peptidase"/>
    <property type="match status" value="1"/>
</dbReference>
<name>A0A382KV20_9ZZZZ</name>
<gene>
    <name evidence="2" type="ORF">METZ01_LOCUS280247</name>
</gene>
<feature type="non-terminal residue" evidence="2">
    <location>
        <position position="413"/>
    </location>
</feature>
<feature type="non-terminal residue" evidence="2">
    <location>
        <position position="1"/>
    </location>
</feature>
<protein>
    <submittedName>
        <fullName evidence="2">Uncharacterized protein</fullName>
    </submittedName>
</protein>
<feature type="compositionally biased region" description="Polar residues" evidence="1">
    <location>
        <begin position="64"/>
        <end position="90"/>
    </location>
</feature>
<dbReference type="EMBL" id="UINC01082537">
    <property type="protein sequence ID" value="SVC27393.1"/>
    <property type="molecule type" value="Genomic_DNA"/>
</dbReference>
<evidence type="ECO:0000313" key="2">
    <source>
        <dbReference type="EMBL" id="SVC27393.1"/>
    </source>
</evidence>
<dbReference type="Gene3D" id="2.70.70.10">
    <property type="entry name" value="Glucose Permease (Domain IIA)"/>
    <property type="match status" value="1"/>
</dbReference>
<organism evidence="2">
    <name type="scientific">marine metagenome</name>
    <dbReference type="NCBI Taxonomy" id="408172"/>
    <lineage>
        <taxon>unclassified sequences</taxon>
        <taxon>metagenomes</taxon>
        <taxon>ecological metagenomes</taxon>
    </lineage>
</organism>
<proteinExistence type="predicted"/>
<accession>A0A382KV20</accession>
<feature type="region of interest" description="Disordered" evidence="1">
    <location>
        <begin position="63"/>
        <end position="92"/>
    </location>
</feature>
<evidence type="ECO:0000256" key="1">
    <source>
        <dbReference type="SAM" id="MobiDB-lite"/>
    </source>
</evidence>
<dbReference type="AlphaFoldDB" id="A0A382KV20"/>